<gene>
    <name evidence="3" type="ORF">CGI_10022432</name>
</gene>
<protein>
    <submittedName>
        <fullName evidence="3">Regulator of telomere elongation helicase 1</fullName>
    </submittedName>
</protein>
<keyword evidence="3" id="KW-0378">Hydrolase</keyword>
<feature type="domain" description="ATP-dependent helicase C-terminal" evidence="2">
    <location>
        <begin position="14"/>
        <end position="67"/>
    </location>
</feature>
<name>K1RNT5_MAGGI</name>
<sequence>MLLFQWVNFGNESLSGQEWYRQQASRAVNQAVGRVIRHRKDYGAILLCDERFAGESALRQLPVWVRPHVNKYDVFGRAIRDMIVFFKTAEQTLPVPDKKQYRAGGSVSTAGCHGAHFMPTVNRHGPAPSLSKAGSVIAHVPSLCQSAADEEKSLAKLKIQYEGGPSTTSAGSNKRNLLDALSSSEKDENLDDETDDKKRDSESESCSVNIQNSSGSVMEVSSAVTNSHLQSAENYILEVKSCLNKESYVTFSKALGMYKKTGQLSQAVGVMAGLFTENPRDYHLFRKFYRFVRHKDKKEFDSVCKELTGEGCGYKPEDSVPKKRVQSEASNVSVSNSKFSSSDLSSLKLNSVNCDSAKAERCEEITKKDGQNCSVEKMSERLQNVSGPLDIRSSSSERSSGYTCCKCESEAKVPFQSACDHVCCFKCWKEVFNNLDKKCPGCGVRVRRRDLKRLLFPGPGCEDPG</sequence>
<organism evidence="3">
    <name type="scientific">Magallana gigas</name>
    <name type="common">Pacific oyster</name>
    <name type="synonym">Crassostrea gigas</name>
    <dbReference type="NCBI Taxonomy" id="29159"/>
    <lineage>
        <taxon>Eukaryota</taxon>
        <taxon>Metazoa</taxon>
        <taxon>Spiralia</taxon>
        <taxon>Lophotrochozoa</taxon>
        <taxon>Mollusca</taxon>
        <taxon>Bivalvia</taxon>
        <taxon>Autobranchia</taxon>
        <taxon>Pteriomorphia</taxon>
        <taxon>Ostreida</taxon>
        <taxon>Ostreoidea</taxon>
        <taxon>Ostreidae</taxon>
        <taxon>Magallana</taxon>
    </lineage>
</organism>
<dbReference type="Pfam" id="PF23116">
    <property type="entry name" value="HHD_RTEL1"/>
    <property type="match status" value="1"/>
</dbReference>
<proteinExistence type="predicted"/>
<dbReference type="SUPFAM" id="SSF57850">
    <property type="entry name" value="RING/U-box"/>
    <property type="match status" value="1"/>
</dbReference>
<dbReference type="InterPro" id="IPR027417">
    <property type="entry name" value="P-loop_NTPase"/>
</dbReference>
<evidence type="ECO:0000313" key="3">
    <source>
        <dbReference type="EMBL" id="EKC36041.1"/>
    </source>
</evidence>
<dbReference type="GO" id="GO:0090657">
    <property type="term" value="P:telomeric loop disassembly"/>
    <property type="evidence" value="ECO:0007669"/>
    <property type="project" value="TreeGrafter"/>
</dbReference>
<dbReference type="CDD" id="cd13932">
    <property type="entry name" value="HN_RTEL1"/>
    <property type="match status" value="1"/>
</dbReference>
<keyword evidence="3" id="KW-0067">ATP-binding</keyword>
<dbReference type="Gene3D" id="3.40.50.300">
    <property type="entry name" value="P-loop containing nucleotide triphosphate hydrolases"/>
    <property type="match status" value="1"/>
</dbReference>
<dbReference type="GO" id="GO:0003678">
    <property type="term" value="F:DNA helicase activity"/>
    <property type="evidence" value="ECO:0007669"/>
    <property type="project" value="TreeGrafter"/>
</dbReference>
<dbReference type="EMBL" id="JH818298">
    <property type="protein sequence ID" value="EKC36041.1"/>
    <property type="molecule type" value="Genomic_DNA"/>
</dbReference>
<feature type="region of interest" description="Disordered" evidence="1">
    <location>
        <begin position="180"/>
        <end position="210"/>
    </location>
</feature>
<keyword evidence="3" id="KW-0547">Nucleotide-binding</keyword>
<dbReference type="InParanoid" id="K1RNT5"/>
<reference evidence="3" key="1">
    <citation type="journal article" date="2012" name="Nature">
        <title>The oyster genome reveals stress adaptation and complexity of shell formation.</title>
        <authorList>
            <person name="Zhang G."/>
            <person name="Fang X."/>
            <person name="Guo X."/>
            <person name="Li L."/>
            <person name="Luo R."/>
            <person name="Xu F."/>
            <person name="Yang P."/>
            <person name="Zhang L."/>
            <person name="Wang X."/>
            <person name="Qi H."/>
            <person name="Xiong Z."/>
            <person name="Que H."/>
            <person name="Xie Y."/>
            <person name="Holland P.W."/>
            <person name="Paps J."/>
            <person name="Zhu Y."/>
            <person name="Wu F."/>
            <person name="Chen Y."/>
            <person name="Wang J."/>
            <person name="Peng C."/>
            <person name="Meng J."/>
            <person name="Yang L."/>
            <person name="Liu J."/>
            <person name="Wen B."/>
            <person name="Zhang N."/>
            <person name="Huang Z."/>
            <person name="Zhu Q."/>
            <person name="Feng Y."/>
            <person name="Mount A."/>
            <person name="Hedgecock D."/>
            <person name="Xu Z."/>
            <person name="Liu Y."/>
            <person name="Domazet-Loso T."/>
            <person name="Du Y."/>
            <person name="Sun X."/>
            <person name="Zhang S."/>
            <person name="Liu B."/>
            <person name="Cheng P."/>
            <person name="Jiang X."/>
            <person name="Li J."/>
            <person name="Fan D."/>
            <person name="Wang W."/>
            <person name="Fu W."/>
            <person name="Wang T."/>
            <person name="Wang B."/>
            <person name="Zhang J."/>
            <person name="Peng Z."/>
            <person name="Li Y."/>
            <person name="Li N."/>
            <person name="Wang J."/>
            <person name="Chen M."/>
            <person name="He Y."/>
            <person name="Tan F."/>
            <person name="Song X."/>
            <person name="Zheng Q."/>
            <person name="Huang R."/>
            <person name="Yang H."/>
            <person name="Du X."/>
            <person name="Chen L."/>
            <person name="Yang M."/>
            <person name="Gaffney P.M."/>
            <person name="Wang S."/>
            <person name="Luo L."/>
            <person name="She Z."/>
            <person name="Ming Y."/>
            <person name="Huang W."/>
            <person name="Zhang S."/>
            <person name="Huang B."/>
            <person name="Zhang Y."/>
            <person name="Qu T."/>
            <person name="Ni P."/>
            <person name="Miao G."/>
            <person name="Wang J."/>
            <person name="Wang Q."/>
            <person name="Steinberg C.E."/>
            <person name="Wang H."/>
            <person name="Li N."/>
            <person name="Qian L."/>
            <person name="Zhang G."/>
            <person name="Li Y."/>
            <person name="Yang H."/>
            <person name="Liu X."/>
            <person name="Wang J."/>
            <person name="Yin Y."/>
            <person name="Wang J."/>
        </authorList>
    </citation>
    <scope>NUCLEOTIDE SEQUENCE [LARGE SCALE GENOMIC DNA]</scope>
    <source>
        <strain evidence="3">05x7-T-G4-1.051#20</strain>
    </source>
</reference>
<dbReference type="GO" id="GO:0010569">
    <property type="term" value="P:regulation of double-strand break repair via homologous recombination"/>
    <property type="evidence" value="ECO:0007669"/>
    <property type="project" value="TreeGrafter"/>
</dbReference>
<dbReference type="HOGENOM" id="CLU_588296_0_0_1"/>
<dbReference type="Gene3D" id="3.30.40.10">
    <property type="entry name" value="Zinc/RING finger domain, C3HC4 (zinc finger)"/>
    <property type="match status" value="1"/>
</dbReference>
<accession>K1RNT5</accession>
<dbReference type="PANTHER" id="PTHR11472:SF34">
    <property type="entry name" value="REGULATOR OF TELOMERE ELONGATION HELICASE 1"/>
    <property type="match status" value="1"/>
</dbReference>
<evidence type="ECO:0000256" key="1">
    <source>
        <dbReference type="SAM" id="MobiDB-lite"/>
    </source>
</evidence>
<evidence type="ECO:0000259" key="2">
    <source>
        <dbReference type="Pfam" id="PF13307"/>
    </source>
</evidence>
<dbReference type="PANTHER" id="PTHR11472">
    <property type="entry name" value="DNA REPAIR DEAD HELICASE RAD3/XP-D SUBFAMILY MEMBER"/>
    <property type="match status" value="1"/>
</dbReference>
<dbReference type="InterPro" id="IPR045028">
    <property type="entry name" value="DinG/Rad3-like"/>
</dbReference>
<dbReference type="Pfam" id="PF13307">
    <property type="entry name" value="Helicase_C_2"/>
    <property type="match status" value="1"/>
</dbReference>
<dbReference type="AlphaFoldDB" id="K1RNT5"/>
<dbReference type="GO" id="GO:1904430">
    <property type="term" value="P:negative regulation of t-circle formation"/>
    <property type="evidence" value="ECO:0007669"/>
    <property type="project" value="TreeGrafter"/>
</dbReference>
<dbReference type="InterPro" id="IPR013083">
    <property type="entry name" value="Znf_RING/FYVE/PHD"/>
</dbReference>
<dbReference type="GO" id="GO:0005524">
    <property type="term" value="F:ATP binding"/>
    <property type="evidence" value="ECO:0007669"/>
    <property type="project" value="InterPro"/>
</dbReference>
<dbReference type="Gene3D" id="1.20.1160.20">
    <property type="match status" value="1"/>
</dbReference>
<dbReference type="InterPro" id="IPR006555">
    <property type="entry name" value="ATP-dep_Helicase_C"/>
</dbReference>
<dbReference type="GO" id="GO:0045910">
    <property type="term" value="P:negative regulation of DNA recombination"/>
    <property type="evidence" value="ECO:0007669"/>
    <property type="project" value="TreeGrafter"/>
</dbReference>
<dbReference type="GO" id="GO:0005634">
    <property type="term" value="C:nucleus"/>
    <property type="evidence" value="ECO:0007669"/>
    <property type="project" value="TreeGrafter"/>
</dbReference>
<keyword evidence="3" id="KW-0347">Helicase</keyword>
<dbReference type="GO" id="GO:0003676">
    <property type="term" value="F:nucleic acid binding"/>
    <property type="evidence" value="ECO:0007669"/>
    <property type="project" value="InterPro"/>
</dbReference>
<dbReference type="GO" id="GO:0016818">
    <property type="term" value="F:hydrolase activity, acting on acid anhydrides, in phosphorus-containing anhydrides"/>
    <property type="evidence" value="ECO:0007669"/>
    <property type="project" value="InterPro"/>
</dbReference>
<dbReference type="InterPro" id="IPR049909">
    <property type="entry name" value="Rtel1_HHD"/>
</dbReference>
<dbReference type="CDD" id="cd16449">
    <property type="entry name" value="RING-HC"/>
    <property type="match status" value="1"/>
</dbReference>
<dbReference type="GO" id="GO:0070182">
    <property type="term" value="F:DNA polymerase binding"/>
    <property type="evidence" value="ECO:0007669"/>
    <property type="project" value="TreeGrafter"/>
</dbReference>